<sequence length="77" mass="8701">MSKLFLPSASFGLVEHFHRKSHVLSSLLWLLVRSARRMRHGRFHASRLRQFPLLSEGSSATPLGVQAIVRCTPHVVV</sequence>
<protein>
    <submittedName>
        <fullName evidence="1">Uncharacterized protein</fullName>
    </submittedName>
</protein>
<proteinExistence type="predicted"/>
<accession>A0A158CRB1</accession>
<keyword evidence="2" id="KW-1185">Reference proteome</keyword>
<gene>
    <name evidence="1" type="ORF">AWB78_04251</name>
</gene>
<organism evidence="1 2">
    <name type="scientific">Caballeronia calidae</name>
    <dbReference type="NCBI Taxonomy" id="1777139"/>
    <lineage>
        <taxon>Bacteria</taxon>
        <taxon>Pseudomonadati</taxon>
        <taxon>Pseudomonadota</taxon>
        <taxon>Betaproteobacteria</taxon>
        <taxon>Burkholderiales</taxon>
        <taxon>Burkholderiaceae</taxon>
        <taxon>Caballeronia</taxon>
    </lineage>
</organism>
<evidence type="ECO:0000313" key="2">
    <source>
        <dbReference type="Proteomes" id="UP000071859"/>
    </source>
</evidence>
<name>A0A158CRB1_9BURK</name>
<evidence type="ECO:0000313" key="1">
    <source>
        <dbReference type="EMBL" id="SAK84730.1"/>
    </source>
</evidence>
<dbReference type="Proteomes" id="UP000071859">
    <property type="component" value="Unassembled WGS sequence"/>
</dbReference>
<dbReference type="AlphaFoldDB" id="A0A158CRB1"/>
<comment type="caution">
    <text evidence="1">The sequence shown here is derived from an EMBL/GenBank/DDBJ whole genome shotgun (WGS) entry which is preliminary data.</text>
</comment>
<reference evidence="1" key="1">
    <citation type="submission" date="2016-01" db="EMBL/GenBank/DDBJ databases">
        <authorList>
            <person name="Peeters C."/>
        </authorList>
    </citation>
    <scope>NUCLEOTIDE SEQUENCE</scope>
    <source>
        <strain evidence="1">LMG 29321</strain>
    </source>
</reference>
<dbReference type="EMBL" id="FCOX02000023">
    <property type="protein sequence ID" value="SAK84730.1"/>
    <property type="molecule type" value="Genomic_DNA"/>
</dbReference>